<dbReference type="InterPro" id="IPR043429">
    <property type="entry name" value="ArtM/GltK/GlnP/TcyL/YhdX-like"/>
</dbReference>
<feature type="domain" description="ABC transmembrane type-1" evidence="10">
    <location>
        <begin position="13"/>
        <end position="201"/>
    </location>
</feature>
<evidence type="ECO:0000256" key="3">
    <source>
        <dbReference type="ARBA" id="ARBA00022448"/>
    </source>
</evidence>
<evidence type="ECO:0000256" key="1">
    <source>
        <dbReference type="ARBA" id="ARBA00004429"/>
    </source>
</evidence>
<evidence type="ECO:0000313" key="12">
    <source>
        <dbReference type="Proteomes" id="UP000293172"/>
    </source>
</evidence>
<evidence type="ECO:0000256" key="8">
    <source>
        <dbReference type="ARBA" id="ARBA00023136"/>
    </source>
</evidence>
<evidence type="ECO:0000259" key="10">
    <source>
        <dbReference type="PROSITE" id="PS50928"/>
    </source>
</evidence>
<keyword evidence="8 9" id="KW-0472">Membrane</keyword>
<dbReference type="RefSeq" id="WP_131198061.1">
    <property type="nucleotide sequence ID" value="NZ_QJUL01000014.1"/>
</dbReference>
<feature type="transmembrane region" description="Helical" evidence="9">
    <location>
        <begin position="183"/>
        <end position="200"/>
    </location>
</feature>
<dbReference type="NCBIfam" id="TIGR01726">
    <property type="entry name" value="HEQRo_perm_3TM"/>
    <property type="match status" value="1"/>
</dbReference>
<dbReference type="InterPro" id="IPR035906">
    <property type="entry name" value="MetI-like_sf"/>
</dbReference>
<dbReference type="PANTHER" id="PTHR30614">
    <property type="entry name" value="MEMBRANE COMPONENT OF AMINO ACID ABC TRANSPORTER"/>
    <property type="match status" value="1"/>
</dbReference>
<dbReference type="GO" id="GO:0043190">
    <property type="term" value="C:ATP-binding cassette (ABC) transporter complex"/>
    <property type="evidence" value="ECO:0007669"/>
    <property type="project" value="InterPro"/>
</dbReference>
<feature type="transmembrane region" description="Helical" evidence="9">
    <location>
        <begin position="49"/>
        <end position="70"/>
    </location>
</feature>
<dbReference type="OrthoDB" id="7026155at2"/>
<dbReference type="PROSITE" id="PS50928">
    <property type="entry name" value="ABC_TM1"/>
    <property type="match status" value="1"/>
</dbReference>
<accession>A0A4V2KCA3</accession>
<evidence type="ECO:0000313" key="11">
    <source>
        <dbReference type="EMBL" id="TBU92739.1"/>
    </source>
</evidence>
<comment type="similarity">
    <text evidence="2">Belongs to the binding-protein-dependent transport system permease family. HisMQ subfamily.</text>
</comment>
<dbReference type="Proteomes" id="UP000293172">
    <property type="component" value="Unassembled WGS sequence"/>
</dbReference>
<keyword evidence="3 9" id="KW-0813">Transport</keyword>
<dbReference type="Pfam" id="PF00528">
    <property type="entry name" value="BPD_transp_1"/>
    <property type="match status" value="1"/>
</dbReference>
<evidence type="ECO:0000256" key="4">
    <source>
        <dbReference type="ARBA" id="ARBA00022475"/>
    </source>
</evidence>
<dbReference type="AlphaFoldDB" id="A0A4V2KCA3"/>
<reference evidence="11 12" key="1">
    <citation type="submission" date="2018-06" db="EMBL/GenBank/DDBJ databases">
        <title>Three novel Pseudomonas species isolated from symptomatic oak.</title>
        <authorList>
            <person name="Bueno-Gonzalez V."/>
            <person name="Brady C."/>
        </authorList>
    </citation>
    <scope>NUCLEOTIDE SEQUENCE [LARGE SCALE GENOMIC DNA]</scope>
    <source>
        <strain evidence="11 12">P6B</strain>
    </source>
</reference>
<evidence type="ECO:0000256" key="9">
    <source>
        <dbReference type="RuleBase" id="RU363032"/>
    </source>
</evidence>
<keyword evidence="7 9" id="KW-1133">Transmembrane helix</keyword>
<evidence type="ECO:0000256" key="7">
    <source>
        <dbReference type="ARBA" id="ARBA00022989"/>
    </source>
</evidence>
<protein>
    <submittedName>
        <fullName evidence="11">ABC transporter permease</fullName>
    </submittedName>
</protein>
<comment type="caution">
    <text evidence="11">The sequence shown here is derived from an EMBL/GenBank/DDBJ whole genome shotgun (WGS) entry which is preliminary data.</text>
</comment>
<name>A0A4V2KCA3_9GAMM</name>
<feature type="transmembrane region" description="Helical" evidence="9">
    <location>
        <begin position="12"/>
        <end position="37"/>
    </location>
</feature>
<evidence type="ECO:0000256" key="2">
    <source>
        <dbReference type="ARBA" id="ARBA00010072"/>
    </source>
</evidence>
<dbReference type="PANTHER" id="PTHR30614:SF0">
    <property type="entry name" value="L-CYSTINE TRANSPORT SYSTEM PERMEASE PROTEIN TCYL"/>
    <property type="match status" value="1"/>
</dbReference>
<keyword evidence="4" id="KW-1003">Cell membrane</keyword>
<comment type="subcellular location">
    <subcellularLocation>
        <location evidence="1">Cell inner membrane</location>
        <topology evidence="1">Multi-pass membrane protein</topology>
    </subcellularLocation>
    <subcellularLocation>
        <location evidence="9">Cell membrane</location>
        <topology evidence="9">Multi-pass membrane protein</topology>
    </subcellularLocation>
</comment>
<dbReference type="InterPro" id="IPR000515">
    <property type="entry name" value="MetI-like"/>
</dbReference>
<keyword evidence="6" id="KW-0029">Amino-acid transport</keyword>
<evidence type="ECO:0000256" key="6">
    <source>
        <dbReference type="ARBA" id="ARBA00022970"/>
    </source>
</evidence>
<dbReference type="CDD" id="cd06261">
    <property type="entry name" value="TM_PBP2"/>
    <property type="match status" value="1"/>
</dbReference>
<proteinExistence type="inferred from homology"/>
<gene>
    <name evidence="11" type="ORF">DNK44_11760</name>
</gene>
<dbReference type="InterPro" id="IPR010065">
    <property type="entry name" value="AA_ABC_transptr_permease_3TM"/>
</dbReference>
<dbReference type="SUPFAM" id="SSF161098">
    <property type="entry name" value="MetI-like"/>
    <property type="match status" value="1"/>
</dbReference>
<dbReference type="EMBL" id="QJUL01000014">
    <property type="protein sequence ID" value="TBU92739.1"/>
    <property type="molecule type" value="Genomic_DNA"/>
</dbReference>
<sequence length="213" mass="22787">MDANAWLLLLQGAWVTLWISALSIVLGIALGLVVALVRAARVPFVAQALAGYVSLTRATPLVTLVLMIFIAAPHLGLDLSPAVVGIVALTLNTTAFNAEIWRSALESFPREQLEAAKSVGMTPGVALRRIALPQMFLRGLPALVNEATFLVKASPAVAVIGLVELTRTTQRISAATFEPMPPLLAAAVLYMLLIYGLVRLQRAAEQRTLRLAM</sequence>
<keyword evidence="5 9" id="KW-0812">Transmembrane</keyword>
<organism evidence="11 12">
    <name type="scientific">Phytopseudomonas dryadis</name>
    <dbReference type="NCBI Taxonomy" id="2487520"/>
    <lineage>
        <taxon>Bacteria</taxon>
        <taxon>Pseudomonadati</taxon>
        <taxon>Pseudomonadota</taxon>
        <taxon>Gammaproteobacteria</taxon>
        <taxon>Pseudomonadales</taxon>
        <taxon>Pseudomonadaceae</taxon>
        <taxon>Phytopseudomonas</taxon>
    </lineage>
</organism>
<dbReference type="GO" id="GO:0015184">
    <property type="term" value="F:L-cystine transmembrane transporter activity"/>
    <property type="evidence" value="ECO:0007669"/>
    <property type="project" value="TreeGrafter"/>
</dbReference>
<dbReference type="Gene3D" id="1.10.3720.10">
    <property type="entry name" value="MetI-like"/>
    <property type="match status" value="1"/>
</dbReference>
<evidence type="ECO:0000256" key="5">
    <source>
        <dbReference type="ARBA" id="ARBA00022692"/>
    </source>
</evidence>